<dbReference type="STRING" id="29364.SAMN04487772_10435"/>
<dbReference type="RefSeq" id="WP_092476525.1">
    <property type="nucleotide sequence ID" value="NZ_FOHN01000004.1"/>
</dbReference>
<dbReference type="NCBIfam" id="TIGR00227">
    <property type="entry name" value="ribD_Cterm"/>
    <property type="match status" value="1"/>
</dbReference>
<reference evidence="19 20" key="1">
    <citation type="submission" date="2016-10" db="EMBL/GenBank/DDBJ databases">
        <authorList>
            <person name="de Groot N.N."/>
        </authorList>
    </citation>
    <scope>NUCLEOTIDE SEQUENCE [LARGE SCALE GENOMIC DNA]</scope>
    <source>
        <strain evidence="19 20">DSM 1801</strain>
    </source>
</reference>
<evidence type="ECO:0000256" key="13">
    <source>
        <dbReference type="ARBA" id="ARBA00049886"/>
    </source>
</evidence>
<feature type="binding site" evidence="16">
    <location>
        <position position="154"/>
    </location>
    <ligand>
        <name>NADP(+)</name>
        <dbReference type="ChEBI" id="CHEBI:58349"/>
    </ligand>
</feature>
<feature type="binding site" evidence="17">
    <location>
        <position position="50"/>
    </location>
    <ligand>
        <name>Zn(2+)</name>
        <dbReference type="ChEBI" id="CHEBI:29105"/>
        <note>catalytic</note>
    </ligand>
</feature>
<dbReference type="InterPro" id="IPR002734">
    <property type="entry name" value="RibDG_C"/>
</dbReference>
<dbReference type="NCBIfam" id="TIGR00326">
    <property type="entry name" value="eubact_ribD"/>
    <property type="match status" value="1"/>
</dbReference>
<dbReference type="InterPro" id="IPR016193">
    <property type="entry name" value="Cytidine_deaminase-like"/>
</dbReference>
<dbReference type="Pfam" id="PF01872">
    <property type="entry name" value="RibD_C"/>
    <property type="match status" value="1"/>
</dbReference>
<dbReference type="OrthoDB" id="9800865at2"/>
<evidence type="ECO:0000256" key="2">
    <source>
        <dbReference type="ARBA" id="ARBA00004882"/>
    </source>
</evidence>
<evidence type="ECO:0000313" key="20">
    <source>
        <dbReference type="Proteomes" id="UP000199800"/>
    </source>
</evidence>
<dbReference type="InterPro" id="IPR050765">
    <property type="entry name" value="Riboflavin_Biosynth_HTPR"/>
</dbReference>
<dbReference type="GO" id="GO:0009231">
    <property type="term" value="P:riboflavin biosynthetic process"/>
    <property type="evidence" value="ECO:0007669"/>
    <property type="project" value="UniProtKB-UniPathway"/>
</dbReference>
<accession>A0A1H9ZQH6</accession>
<dbReference type="InterPro" id="IPR004794">
    <property type="entry name" value="Eubact_RibD"/>
</dbReference>
<dbReference type="EC" id="1.1.1.193" evidence="14"/>
<gene>
    <name evidence="19" type="ORF">SAMN04487772_10435</name>
</gene>
<dbReference type="GO" id="GO:0008703">
    <property type="term" value="F:5-amino-6-(5-phosphoribosylamino)uracil reductase activity"/>
    <property type="evidence" value="ECO:0007669"/>
    <property type="project" value="UniProtKB-EC"/>
</dbReference>
<feature type="binding site" evidence="16">
    <location>
        <begin position="294"/>
        <end position="300"/>
    </location>
    <ligand>
        <name>NADP(+)</name>
        <dbReference type="ChEBI" id="CHEBI:58349"/>
    </ligand>
</feature>
<comment type="catalytic activity">
    <reaction evidence="12 14">
        <text>5-amino-6-(5-phospho-D-ribitylamino)uracil + NADP(+) = 5-amino-6-(5-phospho-D-ribosylamino)uracil + NADPH + H(+)</text>
        <dbReference type="Rhea" id="RHEA:17845"/>
        <dbReference type="ChEBI" id="CHEBI:15378"/>
        <dbReference type="ChEBI" id="CHEBI:57783"/>
        <dbReference type="ChEBI" id="CHEBI:58349"/>
        <dbReference type="ChEBI" id="CHEBI:58421"/>
        <dbReference type="ChEBI" id="CHEBI:58453"/>
        <dbReference type="EC" id="1.1.1.193"/>
    </reaction>
</comment>
<keyword evidence="11" id="KW-0511">Multifunctional enzyme</keyword>
<sequence length="363" mass="39265">MTDTDYMQLALELARKGMGKTAPNPMVGAVITKQDKIIGLGYHKQYGAPHAERDAFASLSEPAEGATLYVTLEPCCHYGKTPPCTDAIIEHKIKRVVIATLDPNPLVSGKGIQILKEHGISVTTGVLEAEALELNHVFFHYITSGLPYVVMKYAMSADGKIATRTGASQWITSEEARNHVHTLRNQYTGIMVGIGTVKADDPLLTCRIPNGNHPVRIVCDTNCQIALDSNIIKTAKDIPTYIAYHTCPSEKRQALEQAGAILIQIPLEQKHIDLSCLLKELGSLGIDSILAEGGGILNESLLKTGLVNALKVYVAPKIIGGATSRTPVEGCGVDTLNQAYPFTHTSTQKLGTDILLEYIAQKR</sequence>
<keyword evidence="7 14" id="KW-0378">Hydrolase</keyword>
<protein>
    <recommendedName>
        <fullName evidence="14">Riboflavin biosynthesis protein RibD</fullName>
    </recommendedName>
    <domain>
        <recommendedName>
            <fullName evidence="14">Diaminohydroxyphosphoribosylaminopyrimidine deaminase</fullName>
            <shortName evidence="14">DRAP deaminase</shortName>
            <ecNumber evidence="14">3.5.4.26</ecNumber>
        </recommendedName>
        <alternativeName>
            <fullName evidence="14">Riboflavin-specific deaminase</fullName>
        </alternativeName>
    </domain>
    <domain>
        <recommendedName>
            <fullName evidence="14">5-amino-6-(5-phosphoribosylamino)uracil reductase</fullName>
            <ecNumber evidence="14">1.1.1.193</ecNumber>
        </recommendedName>
        <alternativeName>
            <fullName evidence="14">HTP reductase</fullName>
        </alternativeName>
    </domain>
</protein>
<dbReference type="FunFam" id="3.40.140.10:FF:000025">
    <property type="entry name" value="Riboflavin biosynthesis protein RibD"/>
    <property type="match status" value="1"/>
</dbReference>
<dbReference type="EC" id="3.5.4.26" evidence="14"/>
<comment type="similarity">
    <text evidence="5 14">In the C-terminal section; belongs to the HTP reductase family.</text>
</comment>
<evidence type="ECO:0000256" key="15">
    <source>
        <dbReference type="PIRSR" id="PIRSR006769-1"/>
    </source>
</evidence>
<evidence type="ECO:0000256" key="5">
    <source>
        <dbReference type="ARBA" id="ARBA00007417"/>
    </source>
</evidence>
<keyword evidence="20" id="KW-1185">Reference proteome</keyword>
<evidence type="ECO:0000256" key="7">
    <source>
        <dbReference type="ARBA" id="ARBA00022801"/>
    </source>
</evidence>
<feature type="binding site" evidence="16">
    <location>
        <position position="221"/>
    </location>
    <ligand>
        <name>NADP(+)</name>
        <dbReference type="ChEBI" id="CHEBI:58349"/>
    </ligand>
</feature>
<dbReference type="PANTHER" id="PTHR38011:SF7">
    <property type="entry name" value="2,5-DIAMINO-6-RIBOSYLAMINO-4(3H)-PYRIMIDINONE 5'-PHOSPHATE REDUCTASE"/>
    <property type="match status" value="1"/>
</dbReference>
<name>A0A1H9ZQH6_9FIRM</name>
<keyword evidence="14" id="KW-0686">Riboflavin biosynthesis</keyword>
<evidence type="ECO:0000256" key="12">
    <source>
        <dbReference type="ARBA" id="ARBA00049861"/>
    </source>
</evidence>
<keyword evidence="10 14" id="KW-0560">Oxidoreductase</keyword>
<organism evidence="19 20">
    <name type="scientific">[Clostridium] polysaccharolyticum</name>
    <dbReference type="NCBI Taxonomy" id="29364"/>
    <lineage>
        <taxon>Bacteria</taxon>
        <taxon>Bacillati</taxon>
        <taxon>Bacillota</taxon>
        <taxon>Clostridia</taxon>
        <taxon>Lachnospirales</taxon>
        <taxon>Lachnospiraceae</taxon>
    </lineage>
</organism>
<dbReference type="SUPFAM" id="SSF53597">
    <property type="entry name" value="Dihydrofolate reductase-like"/>
    <property type="match status" value="1"/>
</dbReference>
<comment type="similarity">
    <text evidence="4 14">In the N-terminal section; belongs to the cytidine and deoxycytidylate deaminase family.</text>
</comment>
<feature type="binding site" evidence="16">
    <location>
        <position position="196"/>
    </location>
    <ligand>
        <name>NADP(+)</name>
        <dbReference type="ChEBI" id="CHEBI:58349"/>
    </ligand>
</feature>
<proteinExistence type="inferred from homology"/>
<dbReference type="GO" id="GO:0046872">
    <property type="term" value="F:metal ion binding"/>
    <property type="evidence" value="ECO:0007669"/>
    <property type="project" value="UniProtKB-KW"/>
</dbReference>
<evidence type="ECO:0000313" key="19">
    <source>
        <dbReference type="EMBL" id="SES83467.1"/>
    </source>
</evidence>
<dbReference type="CDD" id="cd01284">
    <property type="entry name" value="Riboflavin_deaminase-reductase"/>
    <property type="match status" value="1"/>
</dbReference>
<feature type="binding site" evidence="16">
    <location>
        <position position="168"/>
    </location>
    <ligand>
        <name>substrate</name>
    </ligand>
</feature>
<evidence type="ECO:0000256" key="10">
    <source>
        <dbReference type="ARBA" id="ARBA00023002"/>
    </source>
</evidence>
<feature type="binding site" evidence="16">
    <location>
        <position position="170"/>
    </location>
    <ligand>
        <name>NADP(+)</name>
        <dbReference type="ChEBI" id="CHEBI:58349"/>
    </ligand>
</feature>
<keyword evidence="9 14" id="KW-0521">NADP</keyword>
<dbReference type="AlphaFoldDB" id="A0A1H9ZQH6"/>
<dbReference type="PROSITE" id="PS51747">
    <property type="entry name" value="CYT_DCMP_DEAMINASES_2"/>
    <property type="match status" value="1"/>
</dbReference>
<evidence type="ECO:0000256" key="11">
    <source>
        <dbReference type="ARBA" id="ARBA00023268"/>
    </source>
</evidence>
<evidence type="ECO:0000256" key="16">
    <source>
        <dbReference type="PIRSR" id="PIRSR006769-2"/>
    </source>
</evidence>
<evidence type="ECO:0000256" key="1">
    <source>
        <dbReference type="ARBA" id="ARBA00002151"/>
    </source>
</evidence>
<feature type="binding site" evidence="16">
    <location>
        <position position="204"/>
    </location>
    <ligand>
        <name>substrate</name>
    </ligand>
</feature>
<dbReference type="PIRSF" id="PIRSF006769">
    <property type="entry name" value="RibD"/>
    <property type="match status" value="1"/>
</dbReference>
<dbReference type="InterPro" id="IPR002125">
    <property type="entry name" value="CMP_dCMP_dom"/>
</dbReference>
<evidence type="ECO:0000256" key="17">
    <source>
        <dbReference type="PIRSR" id="PIRSR006769-3"/>
    </source>
</evidence>
<feature type="binding site" evidence="17">
    <location>
        <position position="75"/>
    </location>
    <ligand>
        <name>Zn(2+)</name>
        <dbReference type="ChEBI" id="CHEBI:29105"/>
        <note>catalytic</note>
    </ligand>
</feature>
<comment type="function">
    <text evidence="1 14">Converts 2,5-diamino-6-(ribosylamino)-4(3h)-pyrimidinone 5'-phosphate into 5-amino-6-(ribosylamino)-2,4(1h,3h)-pyrimidinedione 5'-phosphate.</text>
</comment>
<dbReference type="Proteomes" id="UP000199800">
    <property type="component" value="Unassembled WGS sequence"/>
</dbReference>
<comment type="catalytic activity">
    <reaction evidence="13 14">
        <text>2,5-diamino-6-hydroxy-4-(5-phosphoribosylamino)-pyrimidine + H2O + H(+) = 5-amino-6-(5-phospho-D-ribosylamino)uracil + NH4(+)</text>
        <dbReference type="Rhea" id="RHEA:21868"/>
        <dbReference type="ChEBI" id="CHEBI:15377"/>
        <dbReference type="ChEBI" id="CHEBI:15378"/>
        <dbReference type="ChEBI" id="CHEBI:28938"/>
        <dbReference type="ChEBI" id="CHEBI:58453"/>
        <dbReference type="ChEBI" id="CHEBI:58614"/>
        <dbReference type="EC" id="3.5.4.26"/>
    </reaction>
</comment>
<feature type="binding site" evidence="16">
    <location>
        <position position="184"/>
    </location>
    <ligand>
        <name>substrate</name>
    </ligand>
</feature>
<keyword evidence="6 14" id="KW-0479">Metal-binding</keyword>
<evidence type="ECO:0000256" key="3">
    <source>
        <dbReference type="ARBA" id="ARBA00004910"/>
    </source>
</evidence>
<dbReference type="EMBL" id="FOHN01000004">
    <property type="protein sequence ID" value="SES83467.1"/>
    <property type="molecule type" value="Genomic_DNA"/>
</dbReference>
<dbReference type="InterPro" id="IPR024072">
    <property type="entry name" value="DHFR-like_dom_sf"/>
</dbReference>
<dbReference type="Gene3D" id="3.40.140.10">
    <property type="entry name" value="Cytidine Deaminase, domain 2"/>
    <property type="match status" value="1"/>
</dbReference>
<feature type="binding site" evidence="16">
    <location>
        <position position="207"/>
    </location>
    <ligand>
        <name>substrate</name>
    </ligand>
</feature>
<evidence type="ECO:0000256" key="9">
    <source>
        <dbReference type="ARBA" id="ARBA00022857"/>
    </source>
</evidence>
<dbReference type="SUPFAM" id="SSF53927">
    <property type="entry name" value="Cytidine deaminase-like"/>
    <property type="match status" value="1"/>
</dbReference>
<evidence type="ECO:0000259" key="18">
    <source>
        <dbReference type="PROSITE" id="PS51747"/>
    </source>
</evidence>
<dbReference type="PANTHER" id="PTHR38011">
    <property type="entry name" value="DIHYDROFOLATE REDUCTASE FAMILY PROTEIN (AFU_ORTHOLOGUE AFUA_8G06820)"/>
    <property type="match status" value="1"/>
</dbReference>
<evidence type="ECO:0000256" key="14">
    <source>
        <dbReference type="PIRNR" id="PIRNR006769"/>
    </source>
</evidence>
<feature type="binding site" evidence="16">
    <location>
        <position position="200"/>
    </location>
    <ligand>
        <name>NADP(+)</name>
        <dbReference type="ChEBI" id="CHEBI:58349"/>
    </ligand>
</feature>
<feature type="binding site" evidence="16">
    <location>
        <position position="292"/>
    </location>
    <ligand>
        <name>substrate</name>
    </ligand>
</feature>
<comment type="pathway">
    <text evidence="2 14">Cofactor biosynthesis; riboflavin biosynthesis; 5-amino-6-(D-ribitylamino)uracil from GTP: step 2/4.</text>
</comment>
<dbReference type="Pfam" id="PF00383">
    <property type="entry name" value="dCMP_cyt_deam_1"/>
    <property type="match status" value="1"/>
</dbReference>
<dbReference type="Gene3D" id="3.40.430.10">
    <property type="entry name" value="Dihydrofolate Reductase, subunit A"/>
    <property type="match status" value="1"/>
</dbReference>
<feature type="active site" description="Proton donor" evidence="15">
    <location>
        <position position="52"/>
    </location>
</feature>
<feature type="domain" description="CMP/dCMP-type deaminase" evidence="18">
    <location>
        <begin position="1"/>
        <end position="123"/>
    </location>
</feature>
<comment type="cofactor">
    <cofactor evidence="14 17">
        <name>Zn(2+)</name>
        <dbReference type="ChEBI" id="CHEBI:29105"/>
    </cofactor>
    <text evidence="14 17">Binds 1 zinc ion.</text>
</comment>
<comment type="pathway">
    <text evidence="3 14">Cofactor biosynthesis; riboflavin biosynthesis; 5-amino-6-(D-ribitylamino)uracil from GTP: step 3/4.</text>
</comment>
<evidence type="ECO:0000256" key="6">
    <source>
        <dbReference type="ARBA" id="ARBA00022723"/>
    </source>
</evidence>
<keyword evidence="8 14" id="KW-0862">Zinc</keyword>
<feature type="binding site" evidence="17">
    <location>
        <position position="84"/>
    </location>
    <ligand>
        <name>Zn(2+)</name>
        <dbReference type="ChEBI" id="CHEBI:29105"/>
        <note>catalytic</note>
    </ligand>
</feature>
<dbReference type="InterPro" id="IPR011549">
    <property type="entry name" value="RibD_C"/>
</dbReference>
<dbReference type="UniPathway" id="UPA00275">
    <property type="reaction ID" value="UER00401"/>
</dbReference>
<evidence type="ECO:0000256" key="4">
    <source>
        <dbReference type="ARBA" id="ARBA00005259"/>
    </source>
</evidence>
<evidence type="ECO:0000256" key="8">
    <source>
        <dbReference type="ARBA" id="ARBA00022833"/>
    </source>
</evidence>
<dbReference type="GO" id="GO:0050661">
    <property type="term" value="F:NADP binding"/>
    <property type="evidence" value="ECO:0007669"/>
    <property type="project" value="InterPro"/>
</dbReference>
<dbReference type="GO" id="GO:0008835">
    <property type="term" value="F:diaminohydroxyphosphoribosylaminopyrimidine deaminase activity"/>
    <property type="evidence" value="ECO:0007669"/>
    <property type="project" value="UniProtKB-EC"/>
</dbReference>